<proteinExistence type="predicted"/>
<evidence type="ECO:0000313" key="1">
    <source>
        <dbReference type="EMBL" id="CDX46034.1"/>
    </source>
</evidence>
<dbReference type="Proteomes" id="UP000046373">
    <property type="component" value="Unassembled WGS sequence"/>
</dbReference>
<organism evidence="1 2">
    <name type="scientific">Mesorhizobium plurifarium</name>
    <dbReference type="NCBI Taxonomy" id="69974"/>
    <lineage>
        <taxon>Bacteria</taxon>
        <taxon>Pseudomonadati</taxon>
        <taxon>Pseudomonadota</taxon>
        <taxon>Alphaproteobacteria</taxon>
        <taxon>Hyphomicrobiales</taxon>
        <taxon>Phyllobacteriaceae</taxon>
        <taxon>Mesorhizobium</taxon>
    </lineage>
</organism>
<evidence type="ECO:0008006" key="3">
    <source>
        <dbReference type="Google" id="ProtNLM"/>
    </source>
</evidence>
<name>A0A090FWD1_MESPL</name>
<reference evidence="1 2" key="1">
    <citation type="submission" date="2014-08" db="EMBL/GenBank/DDBJ databases">
        <authorList>
            <person name="Moulin Lionel"/>
        </authorList>
    </citation>
    <scope>NUCLEOTIDE SEQUENCE [LARGE SCALE GENOMIC DNA]</scope>
</reference>
<dbReference type="PANTHER" id="PTHR39327">
    <property type="match status" value="1"/>
</dbReference>
<dbReference type="Gene3D" id="3.10.620.30">
    <property type="match status" value="1"/>
</dbReference>
<gene>
    <name evidence="1" type="ORF">MPLDJ20_80162</name>
</gene>
<accession>A0A090FWD1</accession>
<dbReference type="EMBL" id="CCNB01000045">
    <property type="protein sequence ID" value="CDX46034.1"/>
    <property type="molecule type" value="Genomic_DNA"/>
</dbReference>
<dbReference type="Pfam" id="PF06035">
    <property type="entry name" value="Peptidase_C93"/>
    <property type="match status" value="1"/>
</dbReference>
<evidence type="ECO:0000313" key="2">
    <source>
        <dbReference type="Proteomes" id="UP000046373"/>
    </source>
</evidence>
<sequence length="150" mass="17051">MPALPAASVKLTAQNMSILKRINQKANRSIKPVSNYDHWGTTMDHWDYPVDGKGDCKIYALYKRKLLQEAGFPRQALLMTVVRDLHNEGHTILTVKTDKGDLVLDNLVDEIRPWNATGYYFLKRQSQQNPNIWVSLNQRGGTAKRLSPSS</sequence>
<protein>
    <recommendedName>
        <fullName evidence="3">Transglutaminase</fullName>
    </recommendedName>
</protein>
<dbReference type="InterPro" id="IPR010319">
    <property type="entry name" value="Transglutaminase-like_Cys_pept"/>
</dbReference>
<dbReference type="PANTHER" id="PTHR39327:SF1">
    <property type="entry name" value="BLR5470 PROTEIN"/>
    <property type="match status" value="1"/>
</dbReference>
<dbReference type="AlphaFoldDB" id="A0A090FWD1"/>